<accession>A0A2T3JIY2</accession>
<dbReference type="Proteomes" id="UP000240987">
    <property type="component" value="Unassembled WGS sequence"/>
</dbReference>
<evidence type="ECO:0000313" key="1">
    <source>
        <dbReference type="EMBL" id="PSU48839.1"/>
    </source>
</evidence>
<gene>
    <name evidence="1" type="ORF">C9J12_10055</name>
</gene>
<reference evidence="1 2" key="1">
    <citation type="submission" date="2018-01" db="EMBL/GenBank/DDBJ databases">
        <title>Whole genome sequencing of Histamine producing bacteria.</title>
        <authorList>
            <person name="Butler K."/>
        </authorList>
    </citation>
    <scope>NUCLEOTIDE SEQUENCE [LARGE SCALE GENOMIC DNA]</scope>
    <source>
        <strain evidence="1 2">JCM 12947</strain>
    </source>
</reference>
<sequence>MGQLYLNKGLWNGERIFSEQWAEDSLKPKGKFWPKKTIKYSHNWWCPFLIIDHRSTQARIDLATPKPNVNMMQC</sequence>
<protein>
    <submittedName>
        <fullName evidence="1">Uncharacterized protein</fullName>
    </submittedName>
</protein>
<dbReference type="AlphaFoldDB" id="A0A2T3JIY2"/>
<keyword evidence="2" id="KW-1185">Reference proteome</keyword>
<dbReference type="SUPFAM" id="SSF56601">
    <property type="entry name" value="beta-lactamase/transpeptidase-like"/>
    <property type="match status" value="1"/>
</dbReference>
<organism evidence="1 2">
    <name type="scientific">Photobacterium frigidiphilum</name>
    <dbReference type="NCBI Taxonomy" id="264736"/>
    <lineage>
        <taxon>Bacteria</taxon>
        <taxon>Pseudomonadati</taxon>
        <taxon>Pseudomonadota</taxon>
        <taxon>Gammaproteobacteria</taxon>
        <taxon>Vibrionales</taxon>
        <taxon>Vibrionaceae</taxon>
        <taxon>Photobacterium</taxon>
    </lineage>
</organism>
<name>A0A2T3JIY2_9GAMM</name>
<dbReference type="Gene3D" id="3.40.710.10">
    <property type="entry name" value="DD-peptidase/beta-lactamase superfamily"/>
    <property type="match status" value="1"/>
</dbReference>
<comment type="caution">
    <text evidence="1">The sequence shown here is derived from an EMBL/GenBank/DDBJ whole genome shotgun (WGS) entry which is preliminary data.</text>
</comment>
<evidence type="ECO:0000313" key="2">
    <source>
        <dbReference type="Proteomes" id="UP000240987"/>
    </source>
</evidence>
<dbReference type="EMBL" id="PYMJ01000008">
    <property type="protein sequence ID" value="PSU48839.1"/>
    <property type="molecule type" value="Genomic_DNA"/>
</dbReference>
<proteinExistence type="predicted"/>
<dbReference type="InterPro" id="IPR012338">
    <property type="entry name" value="Beta-lactam/transpept-like"/>
</dbReference>